<feature type="compositionally biased region" description="Low complexity" evidence="4">
    <location>
        <begin position="147"/>
        <end position="158"/>
    </location>
</feature>
<feature type="compositionally biased region" description="Low complexity" evidence="4">
    <location>
        <begin position="197"/>
        <end position="206"/>
    </location>
</feature>
<dbReference type="OrthoDB" id="129353at2759"/>
<comment type="caution">
    <text evidence="6">The sequence shown here is derived from an EMBL/GenBank/DDBJ whole genome shotgun (WGS) entry which is preliminary data.</text>
</comment>
<dbReference type="CDD" id="cd04508">
    <property type="entry name" value="Tudor_SF"/>
    <property type="match status" value="1"/>
</dbReference>
<dbReference type="GO" id="GO:0045944">
    <property type="term" value="P:positive regulation of transcription by RNA polymerase II"/>
    <property type="evidence" value="ECO:0007669"/>
    <property type="project" value="TreeGrafter"/>
</dbReference>
<dbReference type="InterPro" id="IPR002999">
    <property type="entry name" value="Tudor"/>
</dbReference>
<dbReference type="GO" id="GO:0005634">
    <property type="term" value="C:nucleus"/>
    <property type="evidence" value="ECO:0007669"/>
    <property type="project" value="UniProtKB-SubCell"/>
</dbReference>
<keyword evidence="3" id="KW-0539">Nucleus</keyword>
<dbReference type="SMART" id="SM00333">
    <property type="entry name" value="TUDOR"/>
    <property type="match status" value="1"/>
</dbReference>
<dbReference type="Proteomes" id="UP000567179">
    <property type="component" value="Unassembled WGS sequence"/>
</dbReference>
<feature type="region of interest" description="Disordered" evidence="4">
    <location>
        <begin position="329"/>
        <end position="355"/>
    </location>
</feature>
<dbReference type="AlphaFoldDB" id="A0A8H5BVP2"/>
<organism evidence="6 7">
    <name type="scientific">Psilocybe cf. subviscida</name>
    <dbReference type="NCBI Taxonomy" id="2480587"/>
    <lineage>
        <taxon>Eukaryota</taxon>
        <taxon>Fungi</taxon>
        <taxon>Dikarya</taxon>
        <taxon>Basidiomycota</taxon>
        <taxon>Agaricomycotina</taxon>
        <taxon>Agaricomycetes</taxon>
        <taxon>Agaricomycetidae</taxon>
        <taxon>Agaricales</taxon>
        <taxon>Agaricineae</taxon>
        <taxon>Strophariaceae</taxon>
        <taxon>Psilocybe</taxon>
    </lineage>
</organism>
<dbReference type="InterPro" id="IPR047250">
    <property type="entry name" value="BRCT_p53bp1-like_rpt2"/>
</dbReference>
<feature type="compositionally biased region" description="Polar residues" evidence="4">
    <location>
        <begin position="828"/>
        <end position="848"/>
    </location>
</feature>
<dbReference type="SUPFAM" id="SSF63748">
    <property type="entry name" value="Tudor/PWWP/MBT"/>
    <property type="match status" value="1"/>
</dbReference>
<dbReference type="Gene3D" id="3.40.50.10190">
    <property type="entry name" value="BRCT domain"/>
    <property type="match status" value="1"/>
</dbReference>
<comment type="subcellular location">
    <subcellularLocation>
        <location evidence="1">Nucleus</location>
    </subcellularLocation>
</comment>
<dbReference type="InterPro" id="IPR047249">
    <property type="entry name" value="BRCT_p53bp1-like_rpt1"/>
</dbReference>
<dbReference type="CDD" id="cd17724">
    <property type="entry name" value="BRCT_p53bp1_rpt2"/>
    <property type="match status" value="1"/>
</dbReference>
<dbReference type="Pfam" id="PF18115">
    <property type="entry name" value="Tudor_3"/>
    <property type="match status" value="1"/>
</dbReference>
<evidence type="ECO:0000313" key="6">
    <source>
        <dbReference type="EMBL" id="KAF5330425.1"/>
    </source>
</evidence>
<dbReference type="GO" id="GO:0042393">
    <property type="term" value="F:histone binding"/>
    <property type="evidence" value="ECO:0007669"/>
    <property type="project" value="TreeGrafter"/>
</dbReference>
<dbReference type="EMBL" id="JAACJJ010000001">
    <property type="protein sequence ID" value="KAF5330425.1"/>
    <property type="molecule type" value="Genomic_DNA"/>
</dbReference>
<dbReference type="CDD" id="cd17745">
    <property type="entry name" value="BRCT_p53bp1_rpt1"/>
    <property type="match status" value="1"/>
</dbReference>
<dbReference type="SMART" id="SM00292">
    <property type="entry name" value="BRCT"/>
    <property type="match status" value="1"/>
</dbReference>
<dbReference type="PANTHER" id="PTHR15321">
    <property type="entry name" value="TUMOR SUPPRESSOR P53-BINDING PROTEIN 1"/>
    <property type="match status" value="1"/>
</dbReference>
<dbReference type="InterPro" id="IPR001357">
    <property type="entry name" value="BRCT_dom"/>
</dbReference>
<dbReference type="PANTHER" id="PTHR15321:SF3">
    <property type="entry name" value="TP53-BINDING PROTEIN 1"/>
    <property type="match status" value="1"/>
</dbReference>
<dbReference type="InterPro" id="IPR036420">
    <property type="entry name" value="BRCT_dom_sf"/>
</dbReference>
<evidence type="ECO:0000313" key="7">
    <source>
        <dbReference type="Proteomes" id="UP000567179"/>
    </source>
</evidence>
<reference evidence="6 7" key="1">
    <citation type="journal article" date="2020" name="ISME J.">
        <title>Uncovering the hidden diversity of litter-decomposition mechanisms in mushroom-forming fungi.</title>
        <authorList>
            <person name="Floudas D."/>
            <person name="Bentzer J."/>
            <person name="Ahren D."/>
            <person name="Johansson T."/>
            <person name="Persson P."/>
            <person name="Tunlid A."/>
        </authorList>
    </citation>
    <scope>NUCLEOTIDE SEQUENCE [LARGE SCALE GENOMIC DNA]</scope>
    <source>
        <strain evidence="6 7">CBS 101986</strain>
    </source>
</reference>
<evidence type="ECO:0000256" key="1">
    <source>
        <dbReference type="ARBA" id="ARBA00004123"/>
    </source>
</evidence>
<feature type="compositionally biased region" description="Polar residues" evidence="4">
    <location>
        <begin position="333"/>
        <end position="343"/>
    </location>
</feature>
<proteinExistence type="predicted"/>
<feature type="domain" description="BRCT" evidence="5">
    <location>
        <begin position="1006"/>
        <end position="1109"/>
    </location>
</feature>
<accession>A0A8H5BVP2</accession>
<feature type="domain" description="BRCT" evidence="5">
    <location>
        <begin position="851"/>
        <end position="971"/>
    </location>
</feature>
<evidence type="ECO:0000256" key="2">
    <source>
        <dbReference type="ARBA" id="ARBA00022763"/>
    </source>
</evidence>
<feature type="compositionally biased region" description="Polar residues" evidence="4">
    <location>
        <begin position="245"/>
        <end position="254"/>
    </location>
</feature>
<dbReference type="Gene3D" id="2.30.30.140">
    <property type="match status" value="1"/>
</dbReference>
<feature type="region of interest" description="Disordered" evidence="4">
    <location>
        <begin position="828"/>
        <end position="851"/>
    </location>
</feature>
<feature type="region of interest" description="Disordered" evidence="4">
    <location>
        <begin position="93"/>
        <end position="211"/>
    </location>
</feature>
<dbReference type="GO" id="GO:0000077">
    <property type="term" value="P:DNA damage checkpoint signaling"/>
    <property type="evidence" value="ECO:0007669"/>
    <property type="project" value="TreeGrafter"/>
</dbReference>
<feature type="region of interest" description="Disordered" evidence="4">
    <location>
        <begin position="231"/>
        <end position="317"/>
    </location>
</feature>
<evidence type="ECO:0000256" key="4">
    <source>
        <dbReference type="SAM" id="MobiDB-lite"/>
    </source>
</evidence>
<evidence type="ECO:0000259" key="5">
    <source>
        <dbReference type="PROSITE" id="PS50172"/>
    </source>
</evidence>
<dbReference type="InterPro" id="IPR041297">
    <property type="entry name" value="Crb2_Tudor"/>
</dbReference>
<feature type="compositionally biased region" description="Low complexity" evidence="4">
    <location>
        <begin position="113"/>
        <end position="131"/>
    </location>
</feature>
<feature type="region of interest" description="Disordered" evidence="4">
    <location>
        <begin position="393"/>
        <end position="711"/>
    </location>
</feature>
<feature type="compositionally biased region" description="Basic and acidic residues" evidence="4">
    <location>
        <begin position="637"/>
        <end position="646"/>
    </location>
</feature>
<protein>
    <recommendedName>
        <fullName evidence="5">BRCT domain-containing protein</fullName>
    </recommendedName>
</protein>
<feature type="compositionally biased region" description="Polar residues" evidence="4">
    <location>
        <begin position="308"/>
        <end position="317"/>
    </location>
</feature>
<name>A0A8H5BVP2_9AGAR</name>
<feature type="compositionally biased region" description="Polar residues" evidence="4">
    <location>
        <begin position="408"/>
        <end position="421"/>
    </location>
</feature>
<sequence length="1118" mass="122568">MDADMYDGTSEQEDLQATQLVHDLLAPASSPMRSMELRNPLLRNLFADSNDISESQLSSRASNSAPQYHFHGLASTQTQSQFQSYVEDIEVGLEEGSQKENIGAGKTTGKEAQQSLPSPGSRSPSPHPSQSKDSWAVPGAMSTAPINKTVTKKTNNVTFESPRHNTHMSTSPLKAVTRQSPHKPGAMSTRHKPVPRPSSRASSVDSFARDPELDNAEERLIANAEQFNIPISELGKGSSRLDASDMSSGISNSFKIPAPAGVVLCPDSQESNQRSRSHEEEEPRSTTSDLQETQPFELEATQLEHDPSGNSYESSQAASDIAGFYKKKGMDDSGSSLEQTQLASEVEDEHEVRMVEQERRAKNDLFSLPATTFTSTSTGSGLMSMVHSSVRSRYEGLQPMRTEDESSRPATSSLLVETQPSFPEAPPPKRSIPAPRLPLKKLAPTSPAIDPLDVVPDSEPPAPPEPVKRQPQQAAGPSKPSPAYTTPLLKKKTDGKGASSTKAAVNALPVLPEEKILEDDSEGEGSPLAAVIAKRPRGKAPATANGKGKEKAPAPAPEFPTPTTAKEKATAKPLLTRSVARNYAGRSWETGVVPSSVPDQDVRETANRPTLDPPPPPVKSEKPPRSTSTVPKSKGKRAADDGERPGGEPVEEDQPEEEEEETSRNKRRKRTHPPSETKPTRNAPATKRAKRGTTATPARSLRSETTKNSSAVEGTRVFALWPQDGHWYAGVVHSETEEGRYHVHFDDTNRHCLRISEMRLCDLRPDDEVLYDSLNRPARVVTVDGLRVMVELDGKTDWKVMRELRIPNMTIRYGWNDRTVSKPDIVTTHSRQTTATPSRPSAVGTSANDGPKHKHLMGSTGFIITARDATEKDDIQSEVKRLGGHILDNFPTDVIDLKGDPDKKNNWILSKKQAVWKGDRNTKRLFLIADDSLLTPKYLMALALGIPCVSQAWLTDSAESDTEKDWSTYLLPQGFSPSIGARLSQQVDADWGSSIYHLHRIMDNGVPSKLFKDMNILYIVSDSPGQKTQKKFSTLIADDKAQPSYILLGMGAEMVETVATPAYASKDLEEYDYIVVRDNCSKHPDFADYLKVVEWTWVKECLIASRILPIPIRGSEDV</sequence>
<keyword evidence="7" id="KW-1185">Reference proteome</keyword>
<feature type="compositionally biased region" description="Acidic residues" evidence="4">
    <location>
        <begin position="649"/>
        <end position="661"/>
    </location>
</feature>
<dbReference type="InterPro" id="IPR047252">
    <property type="entry name" value="TP53BP1-like"/>
</dbReference>
<keyword evidence="2" id="KW-0227">DNA damage</keyword>
<dbReference type="PROSITE" id="PS50172">
    <property type="entry name" value="BRCT"/>
    <property type="match status" value="2"/>
</dbReference>
<gene>
    <name evidence="6" type="ORF">D9619_005443</name>
</gene>
<evidence type="ECO:0000256" key="3">
    <source>
        <dbReference type="ARBA" id="ARBA00023242"/>
    </source>
</evidence>
<dbReference type="SUPFAM" id="SSF52113">
    <property type="entry name" value="BRCT domain"/>
    <property type="match status" value="1"/>
</dbReference>